<sequence length="180" mass="20473">MSTLLVPLIQTPGSNPNPSMINSCVNDNRDDLGFDFSDYLALEDDYSCNLSSFLSDSAPVILQDNLQTSAESSMNSNPDDVDNSHDHHLKRMKCTGGDKGSRIAFRMKTELEVLDDGYKWRKYGKKMVKSNPNPRNYYKCSAVGCKVKKRIEREIKDTSYVITTYEGIHNHETPHSLFYF</sequence>
<name>A0AAF1B583_DAUCS</name>
<gene>
    <name evidence="7" type="ORF">DCAR_0626513</name>
</gene>
<dbReference type="SUPFAM" id="SSF118290">
    <property type="entry name" value="WRKY DNA-binding domain"/>
    <property type="match status" value="1"/>
</dbReference>
<evidence type="ECO:0000256" key="5">
    <source>
        <dbReference type="ARBA" id="ARBA00023242"/>
    </source>
</evidence>
<dbReference type="Gene3D" id="2.20.25.80">
    <property type="entry name" value="WRKY domain"/>
    <property type="match status" value="1"/>
</dbReference>
<keyword evidence="4" id="KW-0804">Transcription</keyword>
<evidence type="ECO:0000256" key="2">
    <source>
        <dbReference type="ARBA" id="ARBA00023015"/>
    </source>
</evidence>
<proteinExistence type="predicted"/>
<dbReference type="GO" id="GO:0043565">
    <property type="term" value="F:sequence-specific DNA binding"/>
    <property type="evidence" value="ECO:0007669"/>
    <property type="project" value="InterPro"/>
</dbReference>
<keyword evidence="2" id="KW-0805">Transcription regulation</keyword>
<dbReference type="InterPro" id="IPR003657">
    <property type="entry name" value="WRKY_dom"/>
</dbReference>
<dbReference type="PANTHER" id="PTHR31221:SF283">
    <property type="entry name" value="WRKY DOMAIN-CONTAINING PROTEIN"/>
    <property type="match status" value="1"/>
</dbReference>
<feature type="domain" description="WRKY" evidence="6">
    <location>
        <begin position="109"/>
        <end position="174"/>
    </location>
</feature>
<evidence type="ECO:0000313" key="8">
    <source>
        <dbReference type="Proteomes" id="UP000077755"/>
    </source>
</evidence>
<organism evidence="7 8">
    <name type="scientific">Daucus carota subsp. sativus</name>
    <name type="common">Carrot</name>
    <dbReference type="NCBI Taxonomy" id="79200"/>
    <lineage>
        <taxon>Eukaryota</taxon>
        <taxon>Viridiplantae</taxon>
        <taxon>Streptophyta</taxon>
        <taxon>Embryophyta</taxon>
        <taxon>Tracheophyta</taxon>
        <taxon>Spermatophyta</taxon>
        <taxon>Magnoliopsida</taxon>
        <taxon>eudicotyledons</taxon>
        <taxon>Gunneridae</taxon>
        <taxon>Pentapetalae</taxon>
        <taxon>asterids</taxon>
        <taxon>campanulids</taxon>
        <taxon>Apiales</taxon>
        <taxon>Apiaceae</taxon>
        <taxon>Apioideae</taxon>
        <taxon>Scandiceae</taxon>
        <taxon>Daucinae</taxon>
        <taxon>Daucus</taxon>
        <taxon>Daucus sect. Daucus</taxon>
    </lineage>
</organism>
<dbReference type="EMBL" id="CP093348">
    <property type="protein sequence ID" value="WOH07084.1"/>
    <property type="molecule type" value="Genomic_DNA"/>
</dbReference>
<dbReference type="PROSITE" id="PS50811">
    <property type="entry name" value="WRKY"/>
    <property type="match status" value="1"/>
</dbReference>
<reference evidence="7" key="1">
    <citation type="journal article" date="2016" name="Nat. Genet.">
        <title>A high-quality carrot genome assembly provides new insights into carotenoid accumulation and asterid genome evolution.</title>
        <authorList>
            <person name="Iorizzo M."/>
            <person name="Ellison S."/>
            <person name="Senalik D."/>
            <person name="Zeng P."/>
            <person name="Satapoomin P."/>
            <person name="Huang J."/>
            <person name="Bowman M."/>
            <person name="Iovene M."/>
            <person name="Sanseverino W."/>
            <person name="Cavagnaro P."/>
            <person name="Yildiz M."/>
            <person name="Macko-Podgorni A."/>
            <person name="Moranska E."/>
            <person name="Grzebelus E."/>
            <person name="Grzebelus D."/>
            <person name="Ashrafi H."/>
            <person name="Zheng Z."/>
            <person name="Cheng S."/>
            <person name="Spooner D."/>
            <person name="Van Deynze A."/>
            <person name="Simon P."/>
        </authorList>
    </citation>
    <scope>NUCLEOTIDE SEQUENCE</scope>
    <source>
        <tissue evidence="7">Leaf</tissue>
    </source>
</reference>
<dbReference type="InterPro" id="IPR044810">
    <property type="entry name" value="WRKY_plant"/>
</dbReference>
<evidence type="ECO:0000259" key="6">
    <source>
        <dbReference type="PROSITE" id="PS50811"/>
    </source>
</evidence>
<dbReference type="SMART" id="SM00774">
    <property type="entry name" value="WRKY"/>
    <property type="match status" value="1"/>
</dbReference>
<reference evidence="7" key="2">
    <citation type="submission" date="2022-03" db="EMBL/GenBank/DDBJ databases">
        <title>Draft title - Genomic analysis of global carrot germplasm unveils the trajectory of domestication and the origin of high carotenoid orange carrot.</title>
        <authorList>
            <person name="Iorizzo M."/>
            <person name="Ellison S."/>
            <person name="Senalik D."/>
            <person name="Macko-Podgorni A."/>
            <person name="Grzebelus D."/>
            <person name="Bostan H."/>
            <person name="Rolling W."/>
            <person name="Curaba J."/>
            <person name="Simon P."/>
        </authorList>
    </citation>
    <scope>NUCLEOTIDE SEQUENCE</scope>
    <source>
        <tissue evidence="7">Leaf</tissue>
    </source>
</reference>
<dbReference type="InterPro" id="IPR036576">
    <property type="entry name" value="WRKY_dom_sf"/>
</dbReference>
<keyword evidence="5" id="KW-0539">Nucleus</keyword>
<accession>A0AAF1B583</accession>
<evidence type="ECO:0000256" key="3">
    <source>
        <dbReference type="ARBA" id="ARBA00023125"/>
    </source>
</evidence>
<dbReference type="Pfam" id="PF03106">
    <property type="entry name" value="WRKY"/>
    <property type="match status" value="1"/>
</dbReference>
<keyword evidence="8" id="KW-1185">Reference proteome</keyword>
<evidence type="ECO:0000256" key="1">
    <source>
        <dbReference type="ARBA" id="ARBA00004123"/>
    </source>
</evidence>
<keyword evidence="3" id="KW-0238">DNA-binding</keyword>
<evidence type="ECO:0000256" key="4">
    <source>
        <dbReference type="ARBA" id="ARBA00023163"/>
    </source>
</evidence>
<dbReference type="PANTHER" id="PTHR31221">
    <property type="entry name" value="WRKY TRANSCRIPTION FACTOR PROTEIN 1-RELATED"/>
    <property type="match status" value="1"/>
</dbReference>
<protein>
    <recommendedName>
        <fullName evidence="6">WRKY domain-containing protein</fullName>
    </recommendedName>
</protein>
<comment type="subcellular location">
    <subcellularLocation>
        <location evidence="1">Nucleus</location>
    </subcellularLocation>
</comment>
<dbReference type="FunFam" id="2.20.25.80:FF:000003">
    <property type="entry name" value="WRKY transcription factor 57"/>
    <property type="match status" value="1"/>
</dbReference>
<dbReference type="GO" id="GO:0005634">
    <property type="term" value="C:nucleus"/>
    <property type="evidence" value="ECO:0007669"/>
    <property type="project" value="UniProtKB-SubCell"/>
</dbReference>
<dbReference type="GO" id="GO:0003700">
    <property type="term" value="F:DNA-binding transcription factor activity"/>
    <property type="evidence" value="ECO:0007669"/>
    <property type="project" value="InterPro"/>
</dbReference>
<dbReference type="Proteomes" id="UP000077755">
    <property type="component" value="Chromosome 6"/>
</dbReference>
<evidence type="ECO:0000313" key="7">
    <source>
        <dbReference type="EMBL" id="WOH07084.1"/>
    </source>
</evidence>
<dbReference type="AlphaFoldDB" id="A0AAF1B583"/>